<evidence type="ECO:0008006" key="3">
    <source>
        <dbReference type="Google" id="ProtNLM"/>
    </source>
</evidence>
<keyword evidence="2" id="KW-1185">Reference proteome</keyword>
<sequence length="112" mass="12586">MWVAADEWARIIVQAEVAMDRLGEAQRALSHVLDETQWNSIAGRAFQETVRNMAVEAQSLSWMIADQRNDAVPLQARSEERALEQAAEHAVERGRPLEAERIARIGTRHGAL</sequence>
<dbReference type="Proteomes" id="UP001501536">
    <property type="component" value="Unassembled WGS sequence"/>
</dbReference>
<dbReference type="RefSeq" id="WP_344884365.1">
    <property type="nucleotide sequence ID" value="NZ_BAABCJ010000005.1"/>
</dbReference>
<reference evidence="2" key="1">
    <citation type="journal article" date="2019" name="Int. J. Syst. Evol. Microbiol.">
        <title>The Global Catalogue of Microorganisms (GCM) 10K type strain sequencing project: providing services to taxonomists for standard genome sequencing and annotation.</title>
        <authorList>
            <consortium name="The Broad Institute Genomics Platform"/>
            <consortium name="The Broad Institute Genome Sequencing Center for Infectious Disease"/>
            <person name="Wu L."/>
            <person name="Ma J."/>
        </authorList>
    </citation>
    <scope>NUCLEOTIDE SEQUENCE [LARGE SCALE GENOMIC DNA]</scope>
    <source>
        <strain evidence="2">JCM 16961</strain>
    </source>
</reference>
<proteinExistence type="predicted"/>
<dbReference type="EMBL" id="BAABCJ010000005">
    <property type="protein sequence ID" value="GAA3707837.1"/>
    <property type="molecule type" value="Genomic_DNA"/>
</dbReference>
<organism evidence="1 2">
    <name type="scientific">Zhihengliuella alba</name>
    <dbReference type="NCBI Taxonomy" id="547018"/>
    <lineage>
        <taxon>Bacteria</taxon>
        <taxon>Bacillati</taxon>
        <taxon>Actinomycetota</taxon>
        <taxon>Actinomycetes</taxon>
        <taxon>Micrococcales</taxon>
        <taxon>Micrococcaceae</taxon>
        <taxon>Zhihengliuella</taxon>
    </lineage>
</organism>
<evidence type="ECO:0000313" key="1">
    <source>
        <dbReference type="EMBL" id="GAA3707837.1"/>
    </source>
</evidence>
<name>A0ABP7DQV6_9MICC</name>
<accession>A0ABP7DQV6</accession>
<comment type="caution">
    <text evidence="1">The sequence shown here is derived from an EMBL/GenBank/DDBJ whole genome shotgun (WGS) entry which is preliminary data.</text>
</comment>
<evidence type="ECO:0000313" key="2">
    <source>
        <dbReference type="Proteomes" id="UP001501536"/>
    </source>
</evidence>
<gene>
    <name evidence="1" type="ORF">GCM10022377_22110</name>
</gene>
<protein>
    <recommendedName>
        <fullName evidence="3">DUF222 domain-containing protein</fullName>
    </recommendedName>
</protein>